<evidence type="ECO:0000256" key="4">
    <source>
        <dbReference type="ARBA" id="ARBA00022692"/>
    </source>
</evidence>
<accession>A0AAE0VW54</accession>
<dbReference type="SMART" id="SM00365">
    <property type="entry name" value="LRR_SD22"/>
    <property type="match status" value="8"/>
</dbReference>
<dbReference type="GO" id="GO:0007165">
    <property type="term" value="P:signal transduction"/>
    <property type="evidence" value="ECO:0007669"/>
    <property type="project" value="InterPro"/>
</dbReference>
<keyword evidence="7 11" id="KW-1133">Transmembrane helix</keyword>
<dbReference type="PROSITE" id="PS50104">
    <property type="entry name" value="TIR"/>
    <property type="match status" value="1"/>
</dbReference>
<evidence type="ECO:0000256" key="2">
    <source>
        <dbReference type="ARBA" id="ARBA00009634"/>
    </source>
</evidence>
<evidence type="ECO:0000256" key="10">
    <source>
        <dbReference type="ARBA" id="ARBA00023180"/>
    </source>
</evidence>
<keyword evidence="6" id="KW-0677">Repeat</keyword>
<name>A0AAE0VW54_9BIVA</name>
<dbReference type="EMBL" id="JAEAOA010000378">
    <property type="protein sequence ID" value="KAK3591377.1"/>
    <property type="molecule type" value="Genomic_DNA"/>
</dbReference>
<dbReference type="PANTHER" id="PTHR24365">
    <property type="entry name" value="TOLL-LIKE RECEPTOR"/>
    <property type="match status" value="1"/>
</dbReference>
<dbReference type="FunFam" id="3.80.10.10:FF:001164">
    <property type="entry name" value="GH01279p"/>
    <property type="match status" value="1"/>
</dbReference>
<reference evidence="14" key="3">
    <citation type="submission" date="2023-05" db="EMBL/GenBank/DDBJ databases">
        <authorList>
            <person name="Smith C.H."/>
        </authorList>
    </citation>
    <scope>NUCLEOTIDE SEQUENCE</scope>
    <source>
        <strain evidence="14">CHS0354</strain>
        <tissue evidence="14">Mantle</tissue>
    </source>
</reference>
<feature type="signal peptide" evidence="12">
    <location>
        <begin position="1"/>
        <end position="19"/>
    </location>
</feature>
<feature type="domain" description="TIR" evidence="13">
    <location>
        <begin position="869"/>
        <end position="1008"/>
    </location>
</feature>
<evidence type="ECO:0000256" key="7">
    <source>
        <dbReference type="ARBA" id="ARBA00022989"/>
    </source>
</evidence>
<keyword evidence="4 11" id="KW-0812">Transmembrane</keyword>
<dbReference type="InterPro" id="IPR003591">
    <property type="entry name" value="Leu-rich_rpt_typical-subtyp"/>
</dbReference>
<proteinExistence type="inferred from homology"/>
<dbReference type="SMART" id="SM00255">
    <property type="entry name" value="TIR"/>
    <property type="match status" value="1"/>
</dbReference>
<dbReference type="SMART" id="SM00369">
    <property type="entry name" value="LRR_TYP"/>
    <property type="match status" value="10"/>
</dbReference>
<evidence type="ECO:0000256" key="1">
    <source>
        <dbReference type="ARBA" id="ARBA00004167"/>
    </source>
</evidence>
<dbReference type="InterPro" id="IPR032675">
    <property type="entry name" value="LRR_dom_sf"/>
</dbReference>
<dbReference type="Gene3D" id="3.40.50.10140">
    <property type="entry name" value="Toll/interleukin-1 receptor homology (TIR) domain"/>
    <property type="match status" value="1"/>
</dbReference>
<comment type="similarity">
    <text evidence="2">Belongs to the Toll-like receptor family.</text>
</comment>
<reference evidence="14" key="2">
    <citation type="journal article" date="2021" name="Genome Biol. Evol.">
        <title>Developing a high-quality reference genome for a parasitic bivalve with doubly uniparental inheritance (Bivalvia: Unionida).</title>
        <authorList>
            <person name="Smith C.H."/>
        </authorList>
    </citation>
    <scope>NUCLEOTIDE SEQUENCE</scope>
    <source>
        <strain evidence="14">CHS0354</strain>
        <tissue evidence="14">Mantle</tissue>
    </source>
</reference>
<keyword evidence="5 12" id="KW-0732">Signal</keyword>
<dbReference type="SUPFAM" id="SSF52200">
    <property type="entry name" value="Toll/Interleukin receptor TIR domain"/>
    <property type="match status" value="1"/>
</dbReference>
<reference evidence="14" key="1">
    <citation type="journal article" date="2021" name="Genome Biol. Evol.">
        <title>A High-Quality Reference Genome for a Parasitic Bivalve with Doubly Uniparental Inheritance (Bivalvia: Unionida).</title>
        <authorList>
            <person name="Smith C.H."/>
        </authorList>
    </citation>
    <scope>NUCLEOTIDE SEQUENCE</scope>
    <source>
        <strain evidence="14">CHS0354</strain>
    </source>
</reference>
<comment type="caution">
    <text evidence="14">The sequence shown here is derived from an EMBL/GenBank/DDBJ whole genome shotgun (WGS) entry which is preliminary data.</text>
</comment>
<keyword evidence="3" id="KW-0433">Leucine-rich repeat</keyword>
<comment type="subcellular location">
    <subcellularLocation>
        <location evidence="1">Membrane</location>
        <topology evidence="1">Single-pass membrane protein</topology>
    </subcellularLocation>
</comment>
<evidence type="ECO:0000256" key="6">
    <source>
        <dbReference type="ARBA" id="ARBA00022737"/>
    </source>
</evidence>
<dbReference type="Proteomes" id="UP001195483">
    <property type="component" value="Unassembled WGS sequence"/>
</dbReference>
<feature type="chain" id="PRO_5042269128" description="TIR domain-containing protein" evidence="12">
    <location>
        <begin position="20"/>
        <end position="1011"/>
    </location>
</feature>
<dbReference type="PANTHER" id="PTHR24365:SF541">
    <property type="entry name" value="PROTEIN TOLL-RELATED"/>
    <property type="match status" value="1"/>
</dbReference>
<evidence type="ECO:0000256" key="9">
    <source>
        <dbReference type="ARBA" id="ARBA00023170"/>
    </source>
</evidence>
<evidence type="ECO:0000256" key="11">
    <source>
        <dbReference type="SAM" id="Phobius"/>
    </source>
</evidence>
<keyword evidence="15" id="KW-1185">Reference proteome</keyword>
<evidence type="ECO:0000256" key="5">
    <source>
        <dbReference type="ARBA" id="ARBA00022729"/>
    </source>
</evidence>
<dbReference type="Gene3D" id="3.80.10.10">
    <property type="entry name" value="Ribonuclease Inhibitor"/>
    <property type="match status" value="4"/>
</dbReference>
<dbReference type="PRINTS" id="PR00019">
    <property type="entry name" value="LEURICHRPT"/>
</dbReference>
<feature type="transmembrane region" description="Helical" evidence="11">
    <location>
        <begin position="817"/>
        <end position="840"/>
    </location>
</feature>
<evidence type="ECO:0000256" key="8">
    <source>
        <dbReference type="ARBA" id="ARBA00023136"/>
    </source>
</evidence>
<dbReference type="InterPro" id="IPR000157">
    <property type="entry name" value="TIR_dom"/>
</dbReference>
<dbReference type="InterPro" id="IPR001611">
    <property type="entry name" value="Leu-rich_rpt"/>
</dbReference>
<protein>
    <recommendedName>
        <fullName evidence="13">TIR domain-containing protein</fullName>
    </recommendedName>
</protein>
<evidence type="ECO:0000313" key="15">
    <source>
        <dbReference type="Proteomes" id="UP001195483"/>
    </source>
</evidence>
<dbReference type="GO" id="GO:0005886">
    <property type="term" value="C:plasma membrane"/>
    <property type="evidence" value="ECO:0007669"/>
    <property type="project" value="TreeGrafter"/>
</dbReference>
<sequence>MENLSLCFFLLLALPNAARVCIFYVSENVCKLCDCVSDGMTVSVNCENRRLMNVPGIIHSNATSLDLRTNCIRKLQNNSFTGLHHLKKLDLSNNKIDLIEIGTFWPLTALEELRLKKTNLGLLQRALRPGIFRGLTNLKTLNLQNNVQQSIANASRLPDKTFSDLDGLENLQIDGVYTYRFGPGFENLTNFKTLVMSGWDGYCEMVRLESQVFMNVSYLQNLNIINCELNYIDPDAFRPLKNLQTLNLSDNSALGFQNFGRLLGGLNDSSARILNVTSIVSPYGDGSRLSLNHVQQLNMTRLEELYMDKNAIEVIDYGVLSQFPPTLRKLHLRQNRLVFTLFMYEIFNLGNLNVFDAGNQQPSKNDDDRWGRKRRSVEIRRKSFPTFRNRDSLNMMFMETINEGKYTSYKTTEYYKTNKSIFKTESIWKDIKQRRFQRDSVEETRHLETLSYTDLLQKYMPSEEHKSHKEGQDLHNLIHIRKETLKDNSNLFILRRKRSVIIPIANKYTVTPNVQMTTSESLVTMKALPKTVSMTPEVQMTTESSVPVIAVSETALVIPEVQMTTKESEITRIALTTFICSGSMSNFVLLDFNGVENNITYMDISGNQIPKLNNSSFTGLSRLVFLNLSSNQIASVDCETFAPLQSLIYLDLSNNQLQNSVNKTITANWFETLFNLQVLNISKNSITYLPPTIFQTLHHVKVLDLSMNDLNDFNLNLVNLTELQILDLSGNHLSCLEVHIMNHMDNVANNHIISLDLSGNKLFCTCKTLPFLHWIKETKVNLINKDQYYCSLDNGIVHHLNQTEFLRQLEESCKSYVMVYISTAIAVTFILASISFFLIYKYRWKLRYLYHMAKLKLPTKPINNAVDAFIYDGFICYAEDDVLFVKNCIIPELEVNRGQKLLVNDRDILPGEVLTTAILKAIRESRKTVLLISRASLKNKWWIFEMHMAQMESIHTKRDVLIAALLENIPSKDLPLDVLSVLQSCPFIEYPNDNHAQTAFWIKLHGYLNER</sequence>
<dbReference type="AlphaFoldDB" id="A0AAE0VW54"/>
<dbReference type="Pfam" id="PF13855">
    <property type="entry name" value="LRR_8"/>
    <property type="match status" value="4"/>
</dbReference>
<organism evidence="14 15">
    <name type="scientific">Potamilus streckersoni</name>
    <dbReference type="NCBI Taxonomy" id="2493646"/>
    <lineage>
        <taxon>Eukaryota</taxon>
        <taxon>Metazoa</taxon>
        <taxon>Spiralia</taxon>
        <taxon>Lophotrochozoa</taxon>
        <taxon>Mollusca</taxon>
        <taxon>Bivalvia</taxon>
        <taxon>Autobranchia</taxon>
        <taxon>Heteroconchia</taxon>
        <taxon>Palaeoheterodonta</taxon>
        <taxon>Unionida</taxon>
        <taxon>Unionoidea</taxon>
        <taxon>Unionidae</taxon>
        <taxon>Ambleminae</taxon>
        <taxon>Lampsilini</taxon>
        <taxon>Potamilus</taxon>
    </lineage>
</organism>
<dbReference type="PRINTS" id="PR01537">
    <property type="entry name" value="INTRLKN1R1F"/>
</dbReference>
<dbReference type="SUPFAM" id="SSF52058">
    <property type="entry name" value="L domain-like"/>
    <property type="match status" value="1"/>
</dbReference>
<keyword evidence="10" id="KW-0325">Glycoprotein</keyword>
<dbReference type="PROSITE" id="PS51450">
    <property type="entry name" value="LRR"/>
    <property type="match status" value="4"/>
</dbReference>
<evidence type="ECO:0000313" key="14">
    <source>
        <dbReference type="EMBL" id="KAK3591377.1"/>
    </source>
</evidence>
<evidence type="ECO:0000259" key="13">
    <source>
        <dbReference type="PROSITE" id="PS50104"/>
    </source>
</evidence>
<dbReference type="Pfam" id="PF13676">
    <property type="entry name" value="TIR_2"/>
    <property type="match status" value="1"/>
</dbReference>
<dbReference type="InterPro" id="IPR035897">
    <property type="entry name" value="Toll_tir_struct_dom_sf"/>
</dbReference>
<keyword evidence="9" id="KW-0675">Receptor</keyword>
<evidence type="ECO:0000256" key="3">
    <source>
        <dbReference type="ARBA" id="ARBA00022614"/>
    </source>
</evidence>
<gene>
    <name evidence="14" type="ORF">CHS0354_005293</name>
</gene>
<keyword evidence="8 11" id="KW-0472">Membrane</keyword>
<evidence type="ECO:0000256" key="12">
    <source>
        <dbReference type="SAM" id="SignalP"/>
    </source>
</evidence>
<dbReference type="GO" id="GO:0038023">
    <property type="term" value="F:signaling receptor activity"/>
    <property type="evidence" value="ECO:0007669"/>
    <property type="project" value="TreeGrafter"/>
</dbReference>